<proteinExistence type="predicted"/>
<comment type="caution">
    <text evidence="3">The sequence shown here is derived from an EMBL/GenBank/DDBJ whole genome shotgun (WGS) entry which is preliminary data.</text>
</comment>
<evidence type="ECO:0000256" key="1">
    <source>
        <dbReference type="SAM" id="MobiDB-lite"/>
    </source>
</evidence>
<evidence type="ECO:0000313" key="4">
    <source>
        <dbReference type="Proteomes" id="UP000308267"/>
    </source>
</evidence>
<gene>
    <name evidence="3" type="ORF">CRM22_002371</name>
</gene>
<evidence type="ECO:0000256" key="2">
    <source>
        <dbReference type="SAM" id="Phobius"/>
    </source>
</evidence>
<keyword evidence="4" id="KW-1185">Reference proteome</keyword>
<keyword evidence="2" id="KW-1133">Transmembrane helix</keyword>
<protein>
    <submittedName>
        <fullName evidence="3">Uncharacterized protein</fullName>
    </submittedName>
</protein>
<organism evidence="3 4">
    <name type="scientific">Opisthorchis felineus</name>
    <dbReference type="NCBI Taxonomy" id="147828"/>
    <lineage>
        <taxon>Eukaryota</taxon>
        <taxon>Metazoa</taxon>
        <taxon>Spiralia</taxon>
        <taxon>Lophotrochozoa</taxon>
        <taxon>Platyhelminthes</taxon>
        <taxon>Trematoda</taxon>
        <taxon>Digenea</taxon>
        <taxon>Opisthorchiida</taxon>
        <taxon>Opisthorchiata</taxon>
        <taxon>Opisthorchiidae</taxon>
        <taxon>Opisthorchis</taxon>
    </lineage>
</organism>
<keyword evidence="2" id="KW-0472">Membrane</keyword>
<accession>A0A4S2MCQ1</accession>
<evidence type="ECO:0000313" key="3">
    <source>
        <dbReference type="EMBL" id="TGZ71937.1"/>
    </source>
</evidence>
<feature type="region of interest" description="Disordered" evidence="1">
    <location>
        <begin position="296"/>
        <end position="318"/>
    </location>
</feature>
<reference evidence="3 4" key="1">
    <citation type="journal article" date="2019" name="BMC Genomics">
        <title>New insights from Opisthorchis felineus genome: update on genomics of the epidemiologically important liver flukes.</title>
        <authorList>
            <person name="Ershov N.I."/>
            <person name="Mordvinov V.A."/>
            <person name="Prokhortchouk E.B."/>
            <person name="Pakharukova M.Y."/>
            <person name="Gunbin K.V."/>
            <person name="Ustyantsev K."/>
            <person name="Genaev M.A."/>
            <person name="Blinov A.G."/>
            <person name="Mazur A."/>
            <person name="Boulygina E."/>
            <person name="Tsygankova S."/>
            <person name="Khrameeva E."/>
            <person name="Chekanov N."/>
            <person name="Fan G."/>
            <person name="Xiao A."/>
            <person name="Zhang H."/>
            <person name="Xu X."/>
            <person name="Yang H."/>
            <person name="Solovyev V."/>
            <person name="Lee S.M."/>
            <person name="Liu X."/>
            <person name="Afonnikov D.A."/>
            <person name="Skryabin K.G."/>
        </authorList>
    </citation>
    <scope>NUCLEOTIDE SEQUENCE [LARGE SCALE GENOMIC DNA]</scope>
    <source>
        <strain evidence="3">AK-0245</strain>
        <tissue evidence="3">Whole organism</tissue>
    </source>
</reference>
<dbReference type="Proteomes" id="UP000308267">
    <property type="component" value="Unassembled WGS sequence"/>
</dbReference>
<dbReference type="AlphaFoldDB" id="A0A4S2MCQ1"/>
<keyword evidence="2" id="KW-0812">Transmembrane</keyword>
<sequence>MYHLGQKETQPMLRRSILSTIIVFLQSELIHCIPVSHSQNSSQDGATLNSLSTDKADSASWVKSITPVLGRVVWCVNEKRQRWIEIGQFGSQQIELGLIQSGKFVCPRPNETSEMIYCCGPVREQHCCRLQDTPGLKWGVAVGVVVTLIVFLTVSYTIQVFRVCDRCYHECPIIGFGEDETEFQLNTRWYTVSHEGNRYGVTFHSRGFANQFMQRLEERYGRWNTANILKIQRDGQDFVILSIFFHDLFTPWFYTQGPIKNDEEWIRTDFKSICQTVKANLRVTLWGPSWMSCSNENDPNEENLRNEDFPPGTNKLESSEKLGRVPSRLARRWVPWTKAIYLSPTGNQFTGTELQQQFQASCSRSFRRTSTRYNPFRRSLKRESLQPIHSTVLVEATVECDGLEKGVQTKQTCMKTKRGELIYPI</sequence>
<dbReference type="EMBL" id="SJOL01004174">
    <property type="protein sequence ID" value="TGZ71937.1"/>
    <property type="molecule type" value="Genomic_DNA"/>
</dbReference>
<name>A0A4S2MCQ1_OPIFE</name>
<feature type="transmembrane region" description="Helical" evidence="2">
    <location>
        <begin position="138"/>
        <end position="158"/>
    </location>
</feature>
<dbReference type="OrthoDB" id="6239013at2759"/>